<name>A0ABS2UKP9_9ACTN</name>
<proteinExistence type="predicted"/>
<comment type="caution">
    <text evidence="1">The sequence shown here is derived from an EMBL/GenBank/DDBJ whole genome shotgun (WGS) entry which is preliminary data.</text>
</comment>
<protein>
    <submittedName>
        <fullName evidence="1">Uncharacterized protein</fullName>
    </submittedName>
</protein>
<evidence type="ECO:0000313" key="2">
    <source>
        <dbReference type="Proteomes" id="UP000664109"/>
    </source>
</evidence>
<accession>A0ABS2UKP9</accession>
<dbReference type="RefSeq" id="WP_205372426.1">
    <property type="nucleotide sequence ID" value="NZ_JAFEJA010000001.1"/>
</dbReference>
<organism evidence="1 2">
    <name type="scientific">Streptomyces zhihengii</name>
    <dbReference type="NCBI Taxonomy" id="1818004"/>
    <lineage>
        <taxon>Bacteria</taxon>
        <taxon>Bacillati</taxon>
        <taxon>Actinomycetota</taxon>
        <taxon>Actinomycetes</taxon>
        <taxon>Kitasatosporales</taxon>
        <taxon>Streptomycetaceae</taxon>
        <taxon>Streptomyces</taxon>
    </lineage>
</organism>
<evidence type="ECO:0000313" key="1">
    <source>
        <dbReference type="EMBL" id="MBM9618118.1"/>
    </source>
</evidence>
<dbReference type="EMBL" id="JAFEJA010000001">
    <property type="protein sequence ID" value="MBM9618118.1"/>
    <property type="molecule type" value="Genomic_DNA"/>
</dbReference>
<dbReference type="Proteomes" id="UP000664109">
    <property type="component" value="Unassembled WGS sequence"/>
</dbReference>
<sequence length="126" mass="13760">MSVSLYYSARRRAPLTAAERAAVADVEAAHRASFPYEEEESLHLYADDADDPGELLDGSTKMPMHPGRLLPVVAAVLDSVTALRRALPDAEWRVHLDDLDVEWDETEGYSLPGMRDAALVAELGGP</sequence>
<reference evidence="1 2" key="1">
    <citation type="journal article" date="2016" name="Arch. Microbiol.">
        <title>Streptomyces zhihengii sp. nov., isolated from rhizospheric soil of Psammosilene tunicoides.</title>
        <authorList>
            <person name="Huang M.J."/>
            <person name="Fei J.J."/>
            <person name="Salam N."/>
            <person name="Kim C.J."/>
            <person name="Hozzein W.N."/>
            <person name="Xiao M."/>
            <person name="Huang H.Q."/>
            <person name="Li W.J."/>
        </authorList>
    </citation>
    <scope>NUCLEOTIDE SEQUENCE [LARGE SCALE GENOMIC DNA]</scope>
    <source>
        <strain evidence="1 2">YIM T102</strain>
    </source>
</reference>
<gene>
    <name evidence="1" type="ORF">JE024_05065</name>
</gene>
<keyword evidence="2" id="KW-1185">Reference proteome</keyword>